<comment type="subcellular location">
    <subcellularLocation>
        <location evidence="1">Membrane</location>
        <topology evidence="1">Multi-pass membrane protein</topology>
    </subcellularLocation>
</comment>
<evidence type="ECO:0000256" key="2">
    <source>
        <dbReference type="ARBA" id="ARBA00022692"/>
    </source>
</evidence>
<dbReference type="STRING" id="2018661.A0A2A2J817"/>
<keyword evidence="3" id="KW-1133">Transmembrane helix</keyword>
<evidence type="ECO:0000313" key="7">
    <source>
        <dbReference type="Proteomes" id="UP000218231"/>
    </source>
</evidence>
<evidence type="ECO:0000256" key="5">
    <source>
        <dbReference type="SAM" id="MobiDB-lite"/>
    </source>
</evidence>
<evidence type="ECO:0000256" key="1">
    <source>
        <dbReference type="ARBA" id="ARBA00004141"/>
    </source>
</evidence>
<feature type="compositionally biased region" description="Polar residues" evidence="5">
    <location>
        <begin position="11"/>
        <end position="30"/>
    </location>
</feature>
<gene>
    <name evidence="6" type="ORF">WR25_07391</name>
</gene>
<dbReference type="EMBL" id="LIAE01010627">
    <property type="protein sequence ID" value="PAV57759.1"/>
    <property type="molecule type" value="Genomic_DNA"/>
</dbReference>
<evidence type="ECO:0000256" key="4">
    <source>
        <dbReference type="ARBA" id="ARBA00023136"/>
    </source>
</evidence>
<dbReference type="InterPro" id="IPR045238">
    <property type="entry name" value="Tim23-like"/>
</dbReference>
<keyword evidence="7" id="KW-1185">Reference proteome</keyword>
<keyword evidence="2" id="KW-0812">Transmembrane</keyword>
<dbReference type="Proteomes" id="UP000218231">
    <property type="component" value="Unassembled WGS sequence"/>
</dbReference>
<feature type="compositionally biased region" description="Gly residues" evidence="5">
    <location>
        <begin position="1"/>
        <end position="10"/>
    </location>
</feature>
<sequence length="256" mass="26854">MSWFGWGSGDNSGDASGKPSSSLGPSTSPMDMSGGAGQSQDMNFGYAGFDQSPPPMDLSHDTSPTSYLNTPVLALDAIKQSGVPVTRQMTPYLQMDPSLFAASTPQYIMPDGGTTGKGKFEFALGHIGWAVGTGFFLGCARGAVGEFFNPETRKMTGKPWMTRMVNATVKHGSGFAQPAGAVVFMYSALEIAMRQIRADDELNGLAAGALTGAIYRSPHGVKASGIGAGAGLALAVAWMLANEDSRRRFSEMLNFA</sequence>
<protein>
    <recommendedName>
        <fullName evidence="8">Mitochondrial import inner membrane translocase subunit TIM23</fullName>
    </recommendedName>
</protein>
<dbReference type="GO" id="GO:0030150">
    <property type="term" value="P:protein import into mitochondrial matrix"/>
    <property type="evidence" value="ECO:0007669"/>
    <property type="project" value="TreeGrafter"/>
</dbReference>
<dbReference type="PANTHER" id="PTHR15371">
    <property type="entry name" value="TIM23"/>
    <property type="match status" value="1"/>
</dbReference>
<accession>A0A2A2J817</accession>
<keyword evidence="4" id="KW-0472">Membrane</keyword>
<dbReference type="GO" id="GO:0005744">
    <property type="term" value="C:TIM23 mitochondrial import inner membrane translocase complex"/>
    <property type="evidence" value="ECO:0007669"/>
    <property type="project" value="TreeGrafter"/>
</dbReference>
<proteinExistence type="predicted"/>
<comment type="caution">
    <text evidence="6">The sequence shown here is derived from an EMBL/GenBank/DDBJ whole genome shotgun (WGS) entry which is preliminary data.</text>
</comment>
<dbReference type="OrthoDB" id="159299at2759"/>
<name>A0A2A2J817_9BILA</name>
<organism evidence="6 7">
    <name type="scientific">Diploscapter pachys</name>
    <dbReference type="NCBI Taxonomy" id="2018661"/>
    <lineage>
        <taxon>Eukaryota</taxon>
        <taxon>Metazoa</taxon>
        <taxon>Ecdysozoa</taxon>
        <taxon>Nematoda</taxon>
        <taxon>Chromadorea</taxon>
        <taxon>Rhabditida</taxon>
        <taxon>Rhabditina</taxon>
        <taxon>Rhabditomorpha</taxon>
        <taxon>Rhabditoidea</taxon>
        <taxon>Rhabditidae</taxon>
        <taxon>Diploscapter</taxon>
    </lineage>
</organism>
<reference evidence="6 7" key="1">
    <citation type="journal article" date="2017" name="Curr. Biol.">
        <title>Genome architecture and evolution of a unichromosomal asexual nematode.</title>
        <authorList>
            <person name="Fradin H."/>
            <person name="Zegar C."/>
            <person name="Gutwein M."/>
            <person name="Lucas J."/>
            <person name="Kovtun M."/>
            <person name="Corcoran D."/>
            <person name="Baugh L.R."/>
            <person name="Kiontke K."/>
            <person name="Gunsalus K."/>
            <person name="Fitch D.H."/>
            <person name="Piano F."/>
        </authorList>
    </citation>
    <scope>NUCLEOTIDE SEQUENCE [LARGE SCALE GENOMIC DNA]</scope>
    <source>
        <strain evidence="6">PF1309</strain>
    </source>
</reference>
<dbReference type="Pfam" id="PF02466">
    <property type="entry name" value="Tim17"/>
    <property type="match status" value="1"/>
</dbReference>
<evidence type="ECO:0000256" key="3">
    <source>
        <dbReference type="ARBA" id="ARBA00022989"/>
    </source>
</evidence>
<dbReference type="PANTHER" id="PTHR15371:SF0">
    <property type="entry name" value="SD19278P"/>
    <property type="match status" value="1"/>
</dbReference>
<dbReference type="AlphaFoldDB" id="A0A2A2J817"/>
<dbReference type="GO" id="GO:0008320">
    <property type="term" value="F:protein transmembrane transporter activity"/>
    <property type="evidence" value="ECO:0007669"/>
    <property type="project" value="TreeGrafter"/>
</dbReference>
<evidence type="ECO:0008006" key="8">
    <source>
        <dbReference type="Google" id="ProtNLM"/>
    </source>
</evidence>
<feature type="region of interest" description="Disordered" evidence="5">
    <location>
        <begin position="1"/>
        <end position="63"/>
    </location>
</feature>
<evidence type="ECO:0000313" key="6">
    <source>
        <dbReference type="EMBL" id="PAV57759.1"/>
    </source>
</evidence>